<feature type="domain" description="RDRP core" evidence="2">
    <location>
        <begin position="116"/>
        <end position="389"/>
    </location>
</feature>
<comment type="catalytic activity">
    <reaction evidence="1">
        <text>RNA(n) + a ribonucleoside 5'-triphosphate = RNA(n+1) + diphosphate</text>
        <dbReference type="Rhea" id="RHEA:21248"/>
        <dbReference type="Rhea" id="RHEA-COMP:14527"/>
        <dbReference type="Rhea" id="RHEA-COMP:17342"/>
        <dbReference type="ChEBI" id="CHEBI:33019"/>
        <dbReference type="ChEBI" id="CHEBI:61557"/>
        <dbReference type="ChEBI" id="CHEBI:140395"/>
        <dbReference type="EC" id="2.7.7.48"/>
    </reaction>
</comment>
<evidence type="ECO:0000256" key="1">
    <source>
        <dbReference type="RuleBase" id="RU363098"/>
    </source>
</evidence>
<dbReference type="Pfam" id="PF05183">
    <property type="entry name" value="RdRP"/>
    <property type="match status" value="2"/>
</dbReference>
<dbReference type="EMBL" id="CAJNOU010001254">
    <property type="protein sequence ID" value="CAF1176702.1"/>
    <property type="molecule type" value="Genomic_DNA"/>
</dbReference>
<keyword evidence="1" id="KW-0696">RNA-directed RNA polymerase</keyword>
<proteinExistence type="inferred from homology"/>
<feature type="domain" description="RDRP core" evidence="2">
    <location>
        <begin position="401"/>
        <end position="647"/>
    </location>
</feature>
<accession>A0A814UPA8</accession>
<name>A0A814UPA8_9BILA</name>
<organism evidence="3 4">
    <name type="scientific">Rotaria sordida</name>
    <dbReference type="NCBI Taxonomy" id="392033"/>
    <lineage>
        <taxon>Eukaryota</taxon>
        <taxon>Metazoa</taxon>
        <taxon>Spiralia</taxon>
        <taxon>Gnathifera</taxon>
        <taxon>Rotifera</taxon>
        <taxon>Eurotatoria</taxon>
        <taxon>Bdelloidea</taxon>
        <taxon>Philodinida</taxon>
        <taxon>Philodinidae</taxon>
        <taxon>Rotaria</taxon>
    </lineage>
</organism>
<protein>
    <recommendedName>
        <fullName evidence="1">RNA-dependent RNA polymerase</fullName>
        <ecNumber evidence="1">2.7.7.48</ecNumber>
    </recommendedName>
</protein>
<evidence type="ECO:0000259" key="2">
    <source>
        <dbReference type="Pfam" id="PF05183"/>
    </source>
</evidence>
<comment type="caution">
    <text evidence="3">The sequence shown here is derived from an EMBL/GenBank/DDBJ whole genome shotgun (WGS) entry which is preliminary data.</text>
</comment>
<dbReference type="GO" id="GO:0003968">
    <property type="term" value="F:RNA-directed RNA polymerase activity"/>
    <property type="evidence" value="ECO:0007669"/>
    <property type="project" value="UniProtKB-KW"/>
</dbReference>
<keyword evidence="1" id="KW-0694">RNA-binding</keyword>
<gene>
    <name evidence="3" type="ORF">SEV965_LOCUS19823</name>
</gene>
<dbReference type="PANTHER" id="PTHR23079">
    <property type="entry name" value="RNA-DEPENDENT RNA POLYMERASE"/>
    <property type="match status" value="1"/>
</dbReference>
<evidence type="ECO:0000313" key="4">
    <source>
        <dbReference type="Proteomes" id="UP000663889"/>
    </source>
</evidence>
<reference evidence="3" key="1">
    <citation type="submission" date="2021-02" db="EMBL/GenBank/DDBJ databases">
        <authorList>
            <person name="Nowell W R."/>
        </authorList>
    </citation>
    <scope>NUCLEOTIDE SEQUENCE</scope>
</reference>
<dbReference type="AlphaFoldDB" id="A0A814UPA8"/>
<dbReference type="PANTHER" id="PTHR23079:SF55">
    <property type="entry name" value="RNA-DIRECTED RNA POLYMERASE"/>
    <property type="match status" value="1"/>
</dbReference>
<dbReference type="GO" id="GO:0031380">
    <property type="term" value="C:nuclear RNA-directed RNA polymerase complex"/>
    <property type="evidence" value="ECO:0007669"/>
    <property type="project" value="TreeGrafter"/>
</dbReference>
<dbReference type="InterPro" id="IPR007855">
    <property type="entry name" value="RDRP"/>
</dbReference>
<keyword evidence="1" id="KW-0548">Nucleotidyltransferase</keyword>
<keyword evidence="1" id="KW-0808">Transferase</keyword>
<dbReference type="GO" id="GO:0030422">
    <property type="term" value="P:siRNA processing"/>
    <property type="evidence" value="ECO:0007669"/>
    <property type="project" value="TreeGrafter"/>
</dbReference>
<sequence>MNNHQSWSNSFLDPYQTFRARYALEILHSLGSLFDNKYATDESLRTMMINLANRDDKYFYKLVLNAYQGLQKNESFDLMTIFNEYEFEYNTHDLLIFDEEKQEKDNLYYDVNVVHVTPSCIKIMPRERIQGHRALRHRIFTDIDDFCLVYFKPDKPGQYINQCRHYEMVLKSGIRICNIRYHFLGASNSQLREHSYWFVRAESFEEIDEKRKQLGDFSKITNVGKYVARLGLWFSKSIPTGITLNYTEDFDRRVQNGEYCVTKIDDIERNGYCFTDGNGFISKGLARTIAKKLGCRIKTMNQDIYPSAYQIRMAGCKGLVVIEPQSTLDQFYIKIRPSMKKFDSDDWTLDICETSQPIPTRLNNQIIIIMSDLGVPDETFLRLQRKWFEDKERPPHIIEHLLKNKLPLPVNECRYMFGCAFESVLEPGQCFIRYQIVDDDGKPLREPRFETVVGRAIVTKNPCPYAGDILVLEAVDCPELNCLTDIIIFSTKDERPDSNKIAGSDLDGDQYFVYWGQDLQLSRKVEPLDYKPLVANIPSNSRSITNVDIIKHCYSLLGATSYGEIYNLHAIVVDKNLENCEHRTCQKNAVKLATMFSAAIDSSKTGYVIDRKHIKEIRKPYGAIYPDFLMKVNSYESQSIVGKLYRQAIEYKNANLDSFRNQDMNLQVNTYNNFQMKNIHSYIEVRTALNIDPHIIHQELKYFCGHKVPDESTIAKWVAIYKKKNEQNGRVIECCTRDEHMLYHVIIRCFKSQCIKLKTIVVLLLERKKFQMKNIHSYIEVRTALNIDPHIIHQELKYFCGHKVPDESTIAKWVAFYKKKNEQNGRVIEYPV</sequence>
<evidence type="ECO:0000313" key="3">
    <source>
        <dbReference type="EMBL" id="CAF1176702.1"/>
    </source>
</evidence>
<dbReference type="InterPro" id="IPR057596">
    <property type="entry name" value="RDRP_core"/>
</dbReference>
<dbReference type="GO" id="GO:0003723">
    <property type="term" value="F:RNA binding"/>
    <property type="evidence" value="ECO:0007669"/>
    <property type="project" value="UniProtKB-KW"/>
</dbReference>
<comment type="similarity">
    <text evidence="1">Belongs to the RdRP family.</text>
</comment>
<dbReference type="EC" id="2.7.7.48" evidence="1"/>
<dbReference type="Proteomes" id="UP000663889">
    <property type="component" value="Unassembled WGS sequence"/>
</dbReference>